<dbReference type="Proteomes" id="UP000002964">
    <property type="component" value="Unassembled WGS sequence"/>
</dbReference>
<dbReference type="GO" id="GO:0110001">
    <property type="term" value="C:toxin-antitoxin complex"/>
    <property type="evidence" value="ECO:0007669"/>
    <property type="project" value="InterPro"/>
</dbReference>
<dbReference type="Pfam" id="PF01934">
    <property type="entry name" value="HepT-like"/>
    <property type="match status" value="1"/>
</dbReference>
<protein>
    <recommendedName>
        <fullName evidence="8">DUF86 domain-containing protein</fullName>
    </recommendedName>
</protein>
<gene>
    <name evidence="6" type="ORF">Thi970DRAFT_00512</name>
</gene>
<dbReference type="PANTHER" id="PTHR34139:SF1">
    <property type="entry name" value="RNASE MJ1380-RELATED"/>
    <property type="match status" value="1"/>
</dbReference>
<dbReference type="GO" id="GO:0004540">
    <property type="term" value="F:RNA nuclease activity"/>
    <property type="evidence" value="ECO:0007669"/>
    <property type="project" value="InterPro"/>
</dbReference>
<dbReference type="HOGENOM" id="CLU_3223275_0_0_6"/>
<dbReference type="EMBL" id="JH603168">
    <property type="protein sequence ID" value="EIC22874.1"/>
    <property type="molecule type" value="Genomic_DNA"/>
</dbReference>
<organism evidence="6 7">
    <name type="scientific">Thiorhodovibrio frisius</name>
    <dbReference type="NCBI Taxonomy" id="631362"/>
    <lineage>
        <taxon>Bacteria</taxon>
        <taxon>Pseudomonadati</taxon>
        <taxon>Pseudomonadota</taxon>
        <taxon>Gammaproteobacteria</taxon>
        <taxon>Chromatiales</taxon>
        <taxon>Chromatiaceae</taxon>
        <taxon>Thiorhodovibrio</taxon>
    </lineage>
</organism>
<dbReference type="InterPro" id="IPR008201">
    <property type="entry name" value="HepT-like"/>
</dbReference>
<reference evidence="6 7" key="2">
    <citation type="submission" date="2011-11" db="EMBL/GenBank/DDBJ databases">
        <authorList>
            <consortium name="US DOE Joint Genome Institute"/>
            <person name="Lucas S."/>
            <person name="Han J."/>
            <person name="Lapidus A."/>
            <person name="Cheng J.-F."/>
            <person name="Goodwin L."/>
            <person name="Pitluck S."/>
            <person name="Peters L."/>
            <person name="Ovchinnikova G."/>
            <person name="Zhang X."/>
            <person name="Detter J.C."/>
            <person name="Han C."/>
            <person name="Tapia R."/>
            <person name="Land M."/>
            <person name="Hauser L."/>
            <person name="Kyrpides N."/>
            <person name="Ivanova N."/>
            <person name="Pagani I."/>
            <person name="Vogl K."/>
            <person name="Liu Z."/>
            <person name="Overmann J."/>
            <person name="Frigaard N.-U."/>
            <person name="Bryant D."/>
            <person name="Woyke T."/>
        </authorList>
    </citation>
    <scope>NUCLEOTIDE SEQUENCE [LARGE SCALE GENOMIC DNA]</scope>
    <source>
        <strain evidence="6 7">970</strain>
    </source>
</reference>
<evidence type="ECO:0000256" key="5">
    <source>
        <dbReference type="ARBA" id="ARBA00022801"/>
    </source>
</evidence>
<dbReference type="AlphaFoldDB" id="H8YWP8"/>
<keyword evidence="2" id="KW-1277">Toxin-antitoxin system</keyword>
<dbReference type="GO" id="GO:0016787">
    <property type="term" value="F:hydrolase activity"/>
    <property type="evidence" value="ECO:0007669"/>
    <property type="project" value="UniProtKB-KW"/>
</dbReference>
<dbReference type="PANTHER" id="PTHR34139">
    <property type="entry name" value="UPF0331 PROTEIN MJ0127"/>
    <property type="match status" value="1"/>
</dbReference>
<keyword evidence="5" id="KW-0378">Hydrolase</keyword>
<evidence type="ECO:0000313" key="6">
    <source>
        <dbReference type="EMBL" id="EIC22874.1"/>
    </source>
</evidence>
<keyword evidence="1" id="KW-0597">Phosphoprotein</keyword>
<keyword evidence="3" id="KW-0540">Nuclease</keyword>
<dbReference type="GO" id="GO:0000166">
    <property type="term" value="F:nucleotide binding"/>
    <property type="evidence" value="ECO:0007669"/>
    <property type="project" value="UniProtKB-KW"/>
</dbReference>
<evidence type="ECO:0000256" key="3">
    <source>
        <dbReference type="ARBA" id="ARBA00022722"/>
    </source>
</evidence>
<keyword evidence="7" id="KW-1185">Reference proteome</keyword>
<evidence type="ECO:0008006" key="8">
    <source>
        <dbReference type="Google" id="ProtNLM"/>
    </source>
</evidence>
<evidence type="ECO:0000256" key="2">
    <source>
        <dbReference type="ARBA" id="ARBA00022649"/>
    </source>
</evidence>
<evidence type="ECO:0000313" key="7">
    <source>
        <dbReference type="Proteomes" id="UP000002964"/>
    </source>
</evidence>
<proteinExistence type="predicted"/>
<dbReference type="InterPro" id="IPR051813">
    <property type="entry name" value="HepT_RNase_toxin"/>
</dbReference>
<reference evidence="7" key="1">
    <citation type="submission" date="2011-06" db="EMBL/GenBank/DDBJ databases">
        <authorList>
            <consortium name="US DOE Joint Genome Institute (JGI-PGF)"/>
            <person name="Lucas S."/>
            <person name="Han J."/>
            <person name="Lapidus A."/>
            <person name="Cheng J.-F."/>
            <person name="Goodwin L."/>
            <person name="Pitluck S."/>
            <person name="Peters L."/>
            <person name="Land M.L."/>
            <person name="Hauser L."/>
            <person name="Vogl K."/>
            <person name="Liu Z."/>
            <person name="Overmann J."/>
            <person name="Frigaard N.-U."/>
            <person name="Bryant D.A."/>
            <person name="Woyke T.J."/>
        </authorList>
    </citation>
    <scope>NUCLEOTIDE SEQUENCE [LARGE SCALE GENOMIC DNA]</scope>
    <source>
        <strain evidence="7">970</strain>
    </source>
</reference>
<sequence>MTSLDELRLSDFLQHILDAIERCQRYTSGMDEARFCDDEKTQDAQDAVIRTFEIIGEASNNITKRFPDFAGEHPEIPWRMAIGMRNMLAHGYFTLNLSAIWTTIHRDLPSLHRNLRVLADLIDNQA</sequence>
<evidence type="ECO:0000256" key="1">
    <source>
        <dbReference type="ARBA" id="ARBA00022553"/>
    </source>
</evidence>
<accession>H8YWP8</accession>
<keyword evidence="4" id="KW-0547">Nucleotide-binding</keyword>
<name>H8YWP8_9GAMM</name>
<evidence type="ECO:0000256" key="4">
    <source>
        <dbReference type="ARBA" id="ARBA00022741"/>
    </source>
</evidence>
<dbReference type="eggNOG" id="COG2361">
    <property type="taxonomic scope" value="Bacteria"/>
</dbReference>
<dbReference type="STRING" id="631362.Thi970DRAFT_00512"/>